<keyword evidence="2" id="KW-1185">Reference proteome</keyword>
<dbReference type="OrthoDB" id="6660419at2"/>
<organism evidence="1 2">
    <name type="scientific">Psychrobacter arcticus (strain DSM 17307 / VKM B-2377 / 273-4)</name>
    <dbReference type="NCBI Taxonomy" id="259536"/>
    <lineage>
        <taxon>Bacteria</taxon>
        <taxon>Pseudomonadati</taxon>
        <taxon>Pseudomonadota</taxon>
        <taxon>Gammaproteobacteria</taxon>
        <taxon>Moraxellales</taxon>
        <taxon>Moraxellaceae</taxon>
        <taxon>Psychrobacter</taxon>
    </lineage>
</organism>
<sequence>MTPEKPMIDINYVTPEQFPDNYKVWGDDGFERINNLLDKAVHLVSRKAKGEVMIYAGLSDNKSKAGKKPVVFIDCDSLNRYYIDERHIKAGKLPKPDRASAFK</sequence>
<proteinExistence type="predicted"/>
<dbReference type="eggNOG" id="ENOG5033K1W">
    <property type="taxonomic scope" value="Bacteria"/>
</dbReference>
<accession>Q4FSX6</accession>
<dbReference type="EMBL" id="CP000082">
    <property type="protein sequence ID" value="AAZ18882.1"/>
    <property type="molecule type" value="Genomic_DNA"/>
</dbReference>
<name>Q4FSX6_PSYA2</name>
<evidence type="ECO:0000313" key="1">
    <source>
        <dbReference type="EMBL" id="AAZ18882.1"/>
    </source>
</evidence>
<dbReference type="STRING" id="259536.Psyc_1029"/>
<dbReference type="AlphaFoldDB" id="Q4FSX6"/>
<reference evidence="1 2" key="1">
    <citation type="journal article" date="2010" name="Appl. Environ. Microbiol.">
        <title>The genome sequence of Psychrobacter arcticus 273-4, a psychroactive Siberian permafrost bacterium, reveals mechanisms for adaptation to low-temperature growth.</title>
        <authorList>
            <person name="Ayala-del-Rio H.L."/>
            <person name="Chain P.S."/>
            <person name="Grzymski J.J."/>
            <person name="Ponder M.A."/>
            <person name="Ivanova N."/>
            <person name="Bergholz P.W."/>
            <person name="Di Bartolo G."/>
            <person name="Hauser L."/>
            <person name="Land M."/>
            <person name="Bakermans C."/>
            <person name="Rodrigues D."/>
            <person name="Klappenbach J."/>
            <person name="Zarka D."/>
            <person name="Larimer F."/>
            <person name="Richardson P."/>
            <person name="Murray A."/>
            <person name="Thomashow M."/>
            <person name="Tiedje J.M."/>
        </authorList>
    </citation>
    <scope>NUCLEOTIDE SEQUENCE [LARGE SCALE GENOMIC DNA]</scope>
    <source>
        <strain evidence="2">DSM 17307 / VKM B-2377 / 273-4</strain>
    </source>
</reference>
<dbReference type="HOGENOM" id="CLU_2261468_0_0_6"/>
<gene>
    <name evidence="1" type="ordered locus">Psyc_1029</name>
</gene>
<evidence type="ECO:0000313" key="2">
    <source>
        <dbReference type="Proteomes" id="UP000000546"/>
    </source>
</evidence>
<dbReference type="Proteomes" id="UP000000546">
    <property type="component" value="Chromosome"/>
</dbReference>
<dbReference type="RefSeq" id="WP_011280304.1">
    <property type="nucleotide sequence ID" value="NC_007204.1"/>
</dbReference>
<dbReference type="KEGG" id="par:Psyc_1029"/>
<protein>
    <submittedName>
        <fullName evidence="1">Uncharacterized protein</fullName>
    </submittedName>
</protein>